<dbReference type="RefSeq" id="WP_262840357.1">
    <property type="nucleotide sequence ID" value="NZ_JANZYP010000001.1"/>
</dbReference>
<dbReference type="SUPFAM" id="SSF46785">
    <property type="entry name" value="Winged helix' DNA-binding domain"/>
    <property type="match status" value="1"/>
</dbReference>
<sequence>MSHDQDVRLLEAIGRETADLLTQADRLVEALAARAGLDGACFRCLAVLCRQGPLPQSRLAALAGLTAQAAAEIVDRLERQGYAGRRREDSGRRVLVHADRAAHRTRLEPALRDLRESWHPLVRGRFDDLALVAGFLAESRRLTDLVGTMRISPDAFTM</sequence>
<dbReference type="InterPro" id="IPR036390">
    <property type="entry name" value="WH_DNA-bd_sf"/>
</dbReference>
<dbReference type="Gene3D" id="1.10.10.10">
    <property type="entry name" value="Winged helix-like DNA-binding domain superfamily/Winged helix DNA-binding domain"/>
    <property type="match status" value="1"/>
</dbReference>
<dbReference type="Proteomes" id="UP001595891">
    <property type="component" value="Unassembled WGS sequence"/>
</dbReference>
<dbReference type="SMART" id="SM00347">
    <property type="entry name" value="HTH_MARR"/>
    <property type="match status" value="1"/>
</dbReference>
<dbReference type="InterPro" id="IPR036388">
    <property type="entry name" value="WH-like_DNA-bd_sf"/>
</dbReference>
<gene>
    <name evidence="2" type="ORF">ACFO8L_16665</name>
</gene>
<dbReference type="InterPro" id="IPR000835">
    <property type="entry name" value="HTH_MarR-typ"/>
</dbReference>
<evidence type="ECO:0000259" key="1">
    <source>
        <dbReference type="SMART" id="SM00347"/>
    </source>
</evidence>
<dbReference type="Pfam" id="PF12802">
    <property type="entry name" value="MarR_2"/>
    <property type="match status" value="1"/>
</dbReference>
<feature type="domain" description="HTH marR-type" evidence="1">
    <location>
        <begin position="30"/>
        <end position="131"/>
    </location>
</feature>
<name>A0ABV9EHX8_9ACTN</name>
<accession>A0ABV9EHX8</accession>
<evidence type="ECO:0000313" key="3">
    <source>
        <dbReference type="Proteomes" id="UP001595891"/>
    </source>
</evidence>
<proteinExistence type="predicted"/>
<comment type="caution">
    <text evidence="2">The sequence shown here is derived from an EMBL/GenBank/DDBJ whole genome shotgun (WGS) entry which is preliminary data.</text>
</comment>
<dbReference type="EMBL" id="JBHSFN010000009">
    <property type="protein sequence ID" value="MFC4587729.1"/>
    <property type="molecule type" value="Genomic_DNA"/>
</dbReference>
<organism evidence="2 3">
    <name type="scientific">Sphaerisporangium corydalis</name>
    <dbReference type="NCBI Taxonomy" id="1441875"/>
    <lineage>
        <taxon>Bacteria</taxon>
        <taxon>Bacillati</taxon>
        <taxon>Actinomycetota</taxon>
        <taxon>Actinomycetes</taxon>
        <taxon>Streptosporangiales</taxon>
        <taxon>Streptosporangiaceae</taxon>
        <taxon>Sphaerisporangium</taxon>
    </lineage>
</organism>
<evidence type="ECO:0000313" key="2">
    <source>
        <dbReference type="EMBL" id="MFC4587729.1"/>
    </source>
</evidence>
<keyword evidence="3" id="KW-1185">Reference proteome</keyword>
<reference evidence="3" key="1">
    <citation type="journal article" date="2019" name="Int. J. Syst. Evol. Microbiol.">
        <title>The Global Catalogue of Microorganisms (GCM) 10K type strain sequencing project: providing services to taxonomists for standard genome sequencing and annotation.</title>
        <authorList>
            <consortium name="The Broad Institute Genomics Platform"/>
            <consortium name="The Broad Institute Genome Sequencing Center for Infectious Disease"/>
            <person name="Wu L."/>
            <person name="Ma J."/>
        </authorList>
    </citation>
    <scope>NUCLEOTIDE SEQUENCE [LARGE SCALE GENOMIC DNA]</scope>
    <source>
        <strain evidence="3">CCUG 49560</strain>
    </source>
</reference>
<protein>
    <submittedName>
        <fullName evidence="2">MarR family winged helix-turn-helix transcriptional regulator</fullName>
    </submittedName>
</protein>